<feature type="binding site" evidence="13">
    <location>
        <position position="377"/>
    </location>
    <ligand>
        <name>L-serine</name>
        <dbReference type="ChEBI" id="CHEBI:33384"/>
    </ligand>
</feature>
<evidence type="ECO:0000256" key="7">
    <source>
        <dbReference type="ARBA" id="ARBA00022840"/>
    </source>
</evidence>
<dbReference type="GO" id="GO:0004828">
    <property type="term" value="F:serine-tRNA ligase activity"/>
    <property type="evidence" value="ECO:0007669"/>
    <property type="project" value="UniProtKB-UniRule"/>
</dbReference>
<keyword evidence="7 12" id="KW-0067">ATP-binding</keyword>
<evidence type="ECO:0000256" key="12">
    <source>
        <dbReference type="HAMAP-Rule" id="MF_00176"/>
    </source>
</evidence>
<feature type="binding site" evidence="12">
    <location>
        <begin position="225"/>
        <end position="227"/>
    </location>
    <ligand>
        <name>L-serine</name>
        <dbReference type="ChEBI" id="CHEBI:33384"/>
    </ligand>
</feature>
<dbReference type="PANTHER" id="PTHR43697">
    <property type="entry name" value="SERYL-TRNA SYNTHETASE"/>
    <property type="match status" value="1"/>
</dbReference>
<dbReference type="GO" id="GO:0016260">
    <property type="term" value="P:selenocysteine biosynthetic process"/>
    <property type="evidence" value="ECO:0007669"/>
    <property type="project" value="UniProtKB-UniRule"/>
</dbReference>
<dbReference type="PANTHER" id="PTHR43697:SF1">
    <property type="entry name" value="SERINE--TRNA LIGASE"/>
    <property type="match status" value="1"/>
</dbReference>
<evidence type="ECO:0000313" key="17">
    <source>
        <dbReference type="EMBL" id="MBJ7601699.1"/>
    </source>
</evidence>
<feature type="binding site" evidence="12 14">
    <location>
        <begin position="256"/>
        <end position="258"/>
    </location>
    <ligand>
        <name>ATP</name>
        <dbReference type="ChEBI" id="CHEBI:30616"/>
    </ligand>
</feature>
<feature type="binding site" evidence="12">
    <location>
        <position position="379"/>
    </location>
    <ligand>
        <name>L-serine</name>
        <dbReference type="ChEBI" id="CHEBI:33384"/>
    </ligand>
</feature>
<dbReference type="GO" id="GO:0006434">
    <property type="term" value="P:seryl-tRNA aminoacylation"/>
    <property type="evidence" value="ECO:0007669"/>
    <property type="project" value="UniProtKB-UniRule"/>
</dbReference>
<proteinExistence type="inferred from homology"/>
<keyword evidence="4 12" id="KW-0963">Cytoplasm</keyword>
<feature type="coiled-coil region" evidence="15">
    <location>
        <begin position="70"/>
        <end position="97"/>
    </location>
</feature>
<comment type="caution">
    <text evidence="12">Lacks conserved residue(s) required for the propagation of feature annotation.</text>
</comment>
<evidence type="ECO:0000256" key="3">
    <source>
        <dbReference type="ARBA" id="ARBA00010728"/>
    </source>
</evidence>
<dbReference type="InterPro" id="IPR010978">
    <property type="entry name" value="tRNA-bd_arm"/>
</dbReference>
<dbReference type="InterPro" id="IPR045864">
    <property type="entry name" value="aa-tRNA-synth_II/BPL/LPL"/>
</dbReference>
<comment type="pathway">
    <text evidence="2 12">Aminoacyl-tRNA biosynthesis; selenocysteinyl-tRNA(Sec) biosynthesis; L-seryl-tRNA(Sec) from L-serine and tRNA(Sec): step 1/1.</text>
</comment>
<dbReference type="GO" id="GO:0005524">
    <property type="term" value="F:ATP binding"/>
    <property type="evidence" value="ECO:0007669"/>
    <property type="project" value="UniProtKB-UniRule"/>
</dbReference>
<evidence type="ECO:0000256" key="8">
    <source>
        <dbReference type="ARBA" id="ARBA00022917"/>
    </source>
</evidence>
<evidence type="ECO:0000256" key="1">
    <source>
        <dbReference type="ARBA" id="ARBA00004496"/>
    </source>
</evidence>
<dbReference type="RefSeq" id="WP_350340666.1">
    <property type="nucleotide sequence ID" value="NZ_JAEKNQ010000006.1"/>
</dbReference>
<dbReference type="SUPFAM" id="SSF55681">
    <property type="entry name" value="Class II aaRS and biotin synthetases"/>
    <property type="match status" value="1"/>
</dbReference>
<evidence type="ECO:0000256" key="4">
    <source>
        <dbReference type="ARBA" id="ARBA00022490"/>
    </source>
</evidence>
<keyword evidence="9 12" id="KW-0030">Aminoacyl-tRNA synthetase</keyword>
<comment type="subcellular location">
    <subcellularLocation>
        <location evidence="1 12">Cytoplasm</location>
    </subcellularLocation>
</comment>
<dbReference type="InterPro" id="IPR015866">
    <property type="entry name" value="Ser-tRNA-synth_1_N"/>
</dbReference>
<dbReference type="InterPro" id="IPR042103">
    <property type="entry name" value="SerRS_1_N_sf"/>
</dbReference>
<dbReference type="Pfam" id="PF02403">
    <property type="entry name" value="Seryl_tRNA_N"/>
    <property type="match status" value="1"/>
</dbReference>
<evidence type="ECO:0000256" key="10">
    <source>
        <dbReference type="ARBA" id="ARBA00047929"/>
    </source>
</evidence>
<feature type="binding site" evidence="13">
    <location>
        <position position="225"/>
    </location>
    <ligand>
        <name>L-serine</name>
        <dbReference type="ChEBI" id="CHEBI:33384"/>
    </ligand>
</feature>
<accession>A0A934NC90</accession>
<dbReference type="Gene3D" id="1.10.287.40">
    <property type="entry name" value="Serine-tRNA synthetase, tRNA binding domain"/>
    <property type="match status" value="1"/>
</dbReference>
<evidence type="ECO:0000256" key="11">
    <source>
        <dbReference type="ARBA" id="ARBA00048823"/>
    </source>
</evidence>
<keyword evidence="8 12" id="KW-0648">Protein biosynthesis</keyword>
<gene>
    <name evidence="12 17" type="primary">serS</name>
    <name evidence="17" type="ORF">JF888_00650</name>
</gene>
<dbReference type="PRINTS" id="PR00981">
    <property type="entry name" value="TRNASYNTHSER"/>
</dbReference>
<dbReference type="SUPFAM" id="SSF46589">
    <property type="entry name" value="tRNA-binding arm"/>
    <property type="match status" value="1"/>
</dbReference>
<dbReference type="CDD" id="cd00770">
    <property type="entry name" value="SerRS_core"/>
    <property type="match status" value="1"/>
</dbReference>
<organism evidence="17 18">
    <name type="scientific">Candidatus Dormiibacter inghamiae</name>
    <dbReference type="NCBI Taxonomy" id="3127013"/>
    <lineage>
        <taxon>Bacteria</taxon>
        <taxon>Bacillati</taxon>
        <taxon>Candidatus Dormiibacterota</taxon>
        <taxon>Candidatus Dormibacteria</taxon>
        <taxon>Candidatus Dormibacterales</taxon>
        <taxon>Candidatus Dormibacteraceae</taxon>
        <taxon>Candidatus Dormiibacter</taxon>
    </lineage>
</organism>
<evidence type="ECO:0000313" key="18">
    <source>
        <dbReference type="Proteomes" id="UP000620075"/>
    </source>
</evidence>
<keyword evidence="6 12" id="KW-0547">Nucleotide-binding</keyword>
<dbReference type="HAMAP" id="MF_00176">
    <property type="entry name" value="Ser_tRNA_synth_type1"/>
    <property type="match status" value="1"/>
</dbReference>
<evidence type="ECO:0000256" key="6">
    <source>
        <dbReference type="ARBA" id="ARBA00022741"/>
    </source>
</evidence>
<dbReference type="Gene3D" id="3.30.930.10">
    <property type="entry name" value="Bira Bifunctional Protein, Domain 2"/>
    <property type="match status" value="1"/>
</dbReference>
<comment type="caution">
    <text evidence="17">The sequence shown here is derived from an EMBL/GenBank/DDBJ whole genome shotgun (WGS) entry which is preliminary data.</text>
</comment>
<evidence type="ECO:0000256" key="9">
    <source>
        <dbReference type="ARBA" id="ARBA00023146"/>
    </source>
</evidence>
<sequence>MLAMEFIRAHPDQVRRAAALKGEEAPVDQLLEVDRRWREMTAAAETSRAEQNALSKQFGSSREQTLLPRMRELSAQAKALIAQADALSRERDELLLQIPNVFHETVPIGATADDNVVVREWGTQPSFGFTVRTHYDIGEALGIMDFERAARVAGSRFAFLKGEGARLERAMVQFMLDLHTREHGYTEVLAPFLVNTAAMFGTGQLPKFGDDAFRVQGRDLWLIPTAEVPVTNLHREEMLDAAQLPLNYVAYSPCFRSEAGSAGKDTRGYIRLHQFSKVELVKLVEPDASLGALEELTGQAEEVLRRLGLHYRVLSMCTGDMGFGQYKKYDLEAWAPGLGRYLEVSSCSVFSDFQARRANLRYRPGPGESPRYLHTLNGSALALTRTLDCVLETYQQPDGSVTVPDALRSYLPGVDYLRGGV</sequence>
<dbReference type="PROSITE" id="PS50862">
    <property type="entry name" value="AA_TRNA_LIGASE_II"/>
    <property type="match status" value="1"/>
</dbReference>
<evidence type="ECO:0000256" key="5">
    <source>
        <dbReference type="ARBA" id="ARBA00022598"/>
    </source>
</evidence>
<dbReference type="InterPro" id="IPR002317">
    <property type="entry name" value="Ser-tRNA-ligase_type_1"/>
</dbReference>
<comment type="domain">
    <text evidence="12">Consists of two distinct domains, a catalytic core and a N-terminal extension that is involved in tRNA binding.</text>
</comment>
<keyword evidence="5 12" id="KW-0436">Ligase</keyword>
<name>A0A934NC90_9BACT</name>
<dbReference type="Proteomes" id="UP000620075">
    <property type="component" value="Unassembled WGS sequence"/>
</dbReference>
<dbReference type="InterPro" id="IPR006195">
    <property type="entry name" value="aa-tRNA-synth_II"/>
</dbReference>
<evidence type="ECO:0000259" key="16">
    <source>
        <dbReference type="PROSITE" id="PS50862"/>
    </source>
</evidence>
<evidence type="ECO:0000256" key="2">
    <source>
        <dbReference type="ARBA" id="ARBA00005045"/>
    </source>
</evidence>
<protein>
    <recommendedName>
        <fullName evidence="12">Serine--tRNA ligase</fullName>
        <ecNumber evidence="12">6.1.1.11</ecNumber>
    </recommendedName>
    <alternativeName>
        <fullName evidence="12">Seryl-tRNA synthetase</fullName>
        <shortName evidence="12">SerRS</shortName>
    </alternativeName>
    <alternativeName>
        <fullName evidence="12">Seryl-tRNA(Ser/Sec) synthetase</fullName>
    </alternativeName>
</protein>
<dbReference type="NCBIfam" id="TIGR00414">
    <property type="entry name" value="serS"/>
    <property type="match status" value="1"/>
</dbReference>
<feature type="binding site" evidence="13">
    <location>
        <position position="256"/>
    </location>
    <ligand>
        <name>L-serine</name>
        <dbReference type="ChEBI" id="CHEBI:33384"/>
    </ligand>
</feature>
<reference evidence="17 18" key="1">
    <citation type="submission" date="2020-10" db="EMBL/GenBank/DDBJ databases">
        <title>Ca. Dormibacterota MAGs.</title>
        <authorList>
            <person name="Montgomery K."/>
        </authorList>
    </citation>
    <scope>NUCLEOTIDE SEQUENCE [LARGE SCALE GENOMIC DNA]</scope>
    <source>
        <strain evidence="17">SC8811_S16_3</strain>
    </source>
</reference>
<dbReference type="InterPro" id="IPR002314">
    <property type="entry name" value="aa-tRNA-synt_IIb"/>
</dbReference>
<dbReference type="PIRSF" id="PIRSF001529">
    <property type="entry name" value="Ser-tRNA-synth_IIa"/>
    <property type="match status" value="1"/>
</dbReference>
<comment type="subunit">
    <text evidence="12">Homodimer. The tRNA molecule binds across the dimer.</text>
</comment>
<dbReference type="EMBL" id="JAEKNQ010000006">
    <property type="protein sequence ID" value="MBJ7601699.1"/>
    <property type="molecule type" value="Genomic_DNA"/>
</dbReference>
<evidence type="ECO:0000256" key="14">
    <source>
        <dbReference type="PIRSR" id="PIRSR001529-2"/>
    </source>
</evidence>
<dbReference type="GO" id="GO:0005737">
    <property type="term" value="C:cytoplasm"/>
    <property type="evidence" value="ECO:0007669"/>
    <property type="project" value="UniProtKB-SubCell"/>
</dbReference>
<feature type="binding site" evidence="12 14">
    <location>
        <begin position="343"/>
        <end position="346"/>
    </location>
    <ligand>
        <name>ATP</name>
        <dbReference type="ChEBI" id="CHEBI:30616"/>
    </ligand>
</feature>
<dbReference type="EC" id="6.1.1.11" evidence="12"/>
<feature type="domain" description="Aminoacyl-transfer RNA synthetases class-II family profile" evidence="16">
    <location>
        <begin position="166"/>
        <end position="404"/>
    </location>
</feature>
<comment type="catalytic activity">
    <reaction evidence="11 12">
        <text>tRNA(Ser) + L-serine + ATP = L-seryl-tRNA(Ser) + AMP + diphosphate + H(+)</text>
        <dbReference type="Rhea" id="RHEA:12292"/>
        <dbReference type="Rhea" id="RHEA-COMP:9669"/>
        <dbReference type="Rhea" id="RHEA-COMP:9703"/>
        <dbReference type="ChEBI" id="CHEBI:15378"/>
        <dbReference type="ChEBI" id="CHEBI:30616"/>
        <dbReference type="ChEBI" id="CHEBI:33019"/>
        <dbReference type="ChEBI" id="CHEBI:33384"/>
        <dbReference type="ChEBI" id="CHEBI:78442"/>
        <dbReference type="ChEBI" id="CHEBI:78533"/>
        <dbReference type="ChEBI" id="CHEBI:456215"/>
        <dbReference type="EC" id="6.1.1.11"/>
    </reaction>
</comment>
<comment type="similarity">
    <text evidence="3 12">Belongs to the class-II aminoacyl-tRNA synthetase family. Type-1 seryl-tRNA synthetase subfamily.</text>
</comment>
<feature type="binding site" evidence="12 13">
    <location>
        <position position="279"/>
    </location>
    <ligand>
        <name>L-serine</name>
        <dbReference type="ChEBI" id="CHEBI:33384"/>
    </ligand>
</feature>
<dbReference type="InterPro" id="IPR033729">
    <property type="entry name" value="SerRS_core"/>
</dbReference>
<comment type="catalytic activity">
    <reaction evidence="10 12">
        <text>tRNA(Sec) + L-serine + ATP = L-seryl-tRNA(Sec) + AMP + diphosphate + H(+)</text>
        <dbReference type="Rhea" id="RHEA:42580"/>
        <dbReference type="Rhea" id="RHEA-COMP:9742"/>
        <dbReference type="Rhea" id="RHEA-COMP:10128"/>
        <dbReference type="ChEBI" id="CHEBI:15378"/>
        <dbReference type="ChEBI" id="CHEBI:30616"/>
        <dbReference type="ChEBI" id="CHEBI:33019"/>
        <dbReference type="ChEBI" id="CHEBI:33384"/>
        <dbReference type="ChEBI" id="CHEBI:78442"/>
        <dbReference type="ChEBI" id="CHEBI:78533"/>
        <dbReference type="ChEBI" id="CHEBI:456215"/>
        <dbReference type="EC" id="6.1.1.11"/>
    </reaction>
</comment>
<dbReference type="Pfam" id="PF00587">
    <property type="entry name" value="tRNA-synt_2b"/>
    <property type="match status" value="1"/>
</dbReference>
<comment type="function">
    <text evidence="12">Catalyzes the attachment of serine to tRNA(Ser). Is also able to aminoacylate tRNA(Sec) with serine, to form the misacylated tRNA L-seryl-tRNA(Sec), which will be further converted into selenocysteinyl-tRNA(Sec).</text>
</comment>
<dbReference type="AlphaFoldDB" id="A0A934NC90"/>
<keyword evidence="15" id="KW-0175">Coiled coil</keyword>
<evidence type="ECO:0000256" key="15">
    <source>
        <dbReference type="SAM" id="Coils"/>
    </source>
</evidence>
<evidence type="ECO:0000256" key="13">
    <source>
        <dbReference type="PIRSR" id="PIRSR001529-1"/>
    </source>
</evidence>